<proteinExistence type="predicted"/>
<organism evidence="2 3">
    <name type="scientific">Thalassiosira oceanica</name>
    <name type="common">Marine diatom</name>
    <dbReference type="NCBI Taxonomy" id="159749"/>
    <lineage>
        <taxon>Eukaryota</taxon>
        <taxon>Sar</taxon>
        <taxon>Stramenopiles</taxon>
        <taxon>Ochrophyta</taxon>
        <taxon>Bacillariophyta</taxon>
        <taxon>Coscinodiscophyceae</taxon>
        <taxon>Thalassiosirophycidae</taxon>
        <taxon>Thalassiosirales</taxon>
        <taxon>Thalassiosiraceae</taxon>
        <taxon>Thalassiosira</taxon>
    </lineage>
</organism>
<dbReference type="EMBL" id="AGNL01003614">
    <property type="protein sequence ID" value="EJK74496.1"/>
    <property type="molecule type" value="Genomic_DNA"/>
</dbReference>
<dbReference type="Proteomes" id="UP000266841">
    <property type="component" value="Unassembled WGS sequence"/>
</dbReference>
<feature type="compositionally biased region" description="Basic and acidic residues" evidence="1">
    <location>
        <begin position="114"/>
        <end position="135"/>
    </location>
</feature>
<name>K0TKC5_THAOC</name>
<sequence length="163" mass="17451">MPARDRPGGSTLPRAALQCCSRGPAQSVDKLRLRGGASGVPSTRVREDERSSAWEPSRMSPGGGRLGRAKRMRAPEAGGRARGFAAPWPGRRTGRSRDCRRPFAAAPSRRRGRECKVSSRRPDEAPPSGPREERMSPLANPLGGDTMPHPWEAVAQIPPVGGG</sequence>
<feature type="region of interest" description="Disordered" evidence="1">
    <location>
        <begin position="33"/>
        <end position="163"/>
    </location>
</feature>
<gene>
    <name evidence="2" type="ORF">THAOC_03821</name>
</gene>
<evidence type="ECO:0000313" key="3">
    <source>
        <dbReference type="Proteomes" id="UP000266841"/>
    </source>
</evidence>
<reference evidence="2 3" key="1">
    <citation type="journal article" date="2012" name="Genome Biol.">
        <title>Genome and low-iron response of an oceanic diatom adapted to chronic iron limitation.</title>
        <authorList>
            <person name="Lommer M."/>
            <person name="Specht M."/>
            <person name="Roy A.S."/>
            <person name="Kraemer L."/>
            <person name="Andreson R."/>
            <person name="Gutowska M.A."/>
            <person name="Wolf J."/>
            <person name="Bergner S.V."/>
            <person name="Schilhabel M.B."/>
            <person name="Klostermeier U.C."/>
            <person name="Beiko R.G."/>
            <person name="Rosenstiel P."/>
            <person name="Hippler M."/>
            <person name="Laroche J."/>
        </authorList>
    </citation>
    <scope>NUCLEOTIDE SEQUENCE [LARGE SCALE GENOMIC DNA]</scope>
    <source>
        <strain evidence="2 3">CCMP1005</strain>
    </source>
</reference>
<accession>K0TKC5</accession>
<evidence type="ECO:0000256" key="1">
    <source>
        <dbReference type="SAM" id="MobiDB-lite"/>
    </source>
</evidence>
<keyword evidence="3" id="KW-1185">Reference proteome</keyword>
<protein>
    <submittedName>
        <fullName evidence="2">Uncharacterized protein</fullName>
    </submittedName>
</protein>
<comment type="caution">
    <text evidence="2">The sequence shown here is derived from an EMBL/GenBank/DDBJ whole genome shotgun (WGS) entry which is preliminary data.</text>
</comment>
<dbReference type="AlphaFoldDB" id="K0TKC5"/>
<evidence type="ECO:0000313" key="2">
    <source>
        <dbReference type="EMBL" id="EJK74496.1"/>
    </source>
</evidence>